<feature type="binding site" evidence="7">
    <location>
        <position position="59"/>
    </location>
    <ligand>
        <name>Fe cation</name>
        <dbReference type="ChEBI" id="CHEBI:24875"/>
        <label>1</label>
    </ligand>
</feature>
<organism evidence="10 11">
    <name type="scientific">Adhaeribacter soli</name>
    <dbReference type="NCBI Taxonomy" id="2607655"/>
    <lineage>
        <taxon>Bacteria</taxon>
        <taxon>Pseudomonadati</taxon>
        <taxon>Bacteroidota</taxon>
        <taxon>Cytophagia</taxon>
        <taxon>Cytophagales</taxon>
        <taxon>Hymenobacteraceae</taxon>
        <taxon>Adhaeribacter</taxon>
    </lineage>
</organism>
<dbReference type="RefSeq" id="WP_150905475.1">
    <property type="nucleotide sequence ID" value="NZ_VTWT01000012.1"/>
</dbReference>
<keyword evidence="11" id="KW-1185">Reference proteome</keyword>
<dbReference type="InterPro" id="IPR008331">
    <property type="entry name" value="Ferritin_DPS_dom"/>
</dbReference>
<keyword evidence="2 8" id="KW-0409">Iron storage</keyword>
<evidence type="ECO:0000256" key="8">
    <source>
        <dbReference type="RuleBase" id="RU361145"/>
    </source>
</evidence>
<dbReference type="PANTHER" id="PTHR11431:SF127">
    <property type="entry name" value="BACTERIAL NON-HEME FERRITIN"/>
    <property type="match status" value="1"/>
</dbReference>
<dbReference type="Gene3D" id="1.20.1260.10">
    <property type="match status" value="1"/>
</dbReference>
<dbReference type="Proteomes" id="UP000326570">
    <property type="component" value="Unassembled WGS sequence"/>
</dbReference>
<dbReference type="InterPro" id="IPR012347">
    <property type="entry name" value="Ferritin-like"/>
</dbReference>
<keyword evidence="3 7" id="KW-0479">Metal-binding</keyword>
<keyword evidence="4" id="KW-0560">Oxidoreductase</keyword>
<sequence>MKDLLRLKTSLTEEIETLLNEQIKVEAHSSAVYLAMASWCDRNGFDCSARYFQKQSGEEREHMLKLFNYVSDLGGRAISPEIANIPQEFESFRGVFEQALQQEIYVTQQFNRMAAKCIKANDFVTFQFIQWFLKEQIEEEYVARRALELFEVIGEEGTGRYEIDKRVPKIKYDN</sequence>
<dbReference type="GO" id="GO:0006879">
    <property type="term" value="P:intracellular iron ion homeostasis"/>
    <property type="evidence" value="ECO:0007669"/>
    <property type="project" value="UniProtKB-KW"/>
</dbReference>
<accession>A0A5N1IIZ9</accession>
<feature type="binding site" evidence="7">
    <location>
        <position position="26"/>
    </location>
    <ligand>
        <name>Fe cation</name>
        <dbReference type="ChEBI" id="CHEBI:24875"/>
        <label>1</label>
    </ligand>
</feature>
<dbReference type="InterPro" id="IPR009040">
    <property type="entry name" value="Ferritin-like_diiron"/>
</dbReference>
<dbReference type="PANTHER" id="PTHR11431">
    <property type="entry name" value="FERRITIN"/>
    <property type="match status" value="1"/>
</dbReference>
<comment type="caution">
    <text evidence="10">The sequence shown here is derived from an EMBL/GenBank/DDBJ whole genome shotgun (WGS) entry which is preliminary data.</text>
</comment>
<evidence type="ECO:0000256" key="2">
    <source>
        <dbReference type="ARBA" id="ARBA00022434"/>
    </source>
</evidence>
<dbReference type="AlphaFoldDB" id="A0A5N1IIZ9"/>
<dbReference type="GO" id="GO:0008199">
    <property type="term" value="F:ferric iron binding"/>
    <property type="evidence" value="ECO:0007669"/>
    <property type="project" value="InterPro"/>
</dbReference>
<dbReference type="SUPFAM" id="SSF47240">
    <property type="entry name" value="Ferritin-like"/>
    <property type="match status" value="1"/>
</dbReference>
<evidence type="ECO:0000256" key="6">
    <source>
        <dbReference type="ARBA" id="ARBA00054546"/>
    </source>
</evidence>
<proteinExistence type="inferred from homology"/>
<evidence type="ECO:0000313" key="10">
    <source>
        <dbReference type="EMBL" id="KAA9325388.1"/>
    </source>
</evidence>
<name>A0A5N1IIZ9_9BACT</name>
<protein>
    <recommendedName>
        <fullName evidence="8">Ferritin</fullName>
        <ecNumber evidence="8">1.16.3.2</ecNumber>
    </recommendedName>
</protein>
<evidence type="ECO:0000256" key="4">
    <source>
        <dbReference type="ARBA" id="ARBA00023002"/>
    </source>
</evidence>
<evidence type="ECO:0000256" key="3">
    <source>
        <dbReference type="ARBA" id="ARBA00022723"/>
    </source>
</evidence>
<dbReference type="InterPro" id="IPR041719">
    <property type="entry name" value="Ferritin_prok"/>
</dbReference>
<dbReference type="GO" id="GO:0005737">
    <property type="term" value="C:cytoplasm"/>
    <property type="evidence" value="ECO:0007669"/>
    <property type="project" value="UniProtKB-SubCell"/>
</dbReference>
<feature type="domain" description="Ferritin-like diiron" evidence="9">
    <location>
        <begin position="9"/>
        <end position="154"/>
    </location>
</feature>
<dbReference type="EMBL" id="VTWT01000012">
    <property type="protein sequence ID" value="KAA9325388.1"/>
    <property type="molecule type" value="Genomic_DNA"/>
</dbReference>
<comment type="function">
    <text evidence="6">May alleviate iron toxicity in the presence of oxygen.</text>
</comment>
<dbReference type="InterPro" id="IPR009078">
    <property type="entry name" value="Ferritin-like_SF"/>
</dbReference>
<evidence type="ECO:0000313" key="11">
    <source>
        <dbReference type="Proteomes" id="UP000326570"/>
    </source>
</evidence>
<evidence type="ECO:0000256" key="1">
    <source>
        <dbReference type="ARBA" id="ARBA00006950"/>
    </source>
</evidence>
<dbReference type="PROSITE" id="PS50905">
    <property type="entry name" value="FERRITIN_LIKE"/>
    <property type="match status" value="1"/>
</dbReference>
<keyword evidence="5 7" id="KW-0408">Iron</keyword>
<reference evidence="10 11" key="1">
    <citation type="submission" date="2019-09" db="EMBL/GenBank/DDBJ databases">
        <title>Genome sequence of Adhaeribacter sp. M2.</title>
        <authorList>
            <person name="Srinivasan S."/>
        </authorList>
    </citation>
    <scope>NUCLEOTIDE SEQUENCE [LARGE SCALE GENOMIC DNA]</scope>
    <source>
        <strain evidence="10 11">M2</strain>
    </source>
</reference>
<dbReference type="GO" id="GO:0008198">
    <property type="term" value="F:ferrous iron binding"/>
    <property type="evidence" value="ECO:0007669"/>
    <property type="project" value="TreeGrafter"/>
</dbReference>
<comment type="function">
    <text evidence="8">Iron-storage protein.</text>
</comment>
<dbReference type="Pfam" id="PF00210">
    <property type="entry name" value="Ferritin"/>
    <property type="match status" value="1"/>
</dbReference>
<dbReference type="GO" id="GO:0006826">
    <property type="term" value="P:iron ion transport"/>
    <property type="evidence" value="ECO:0007669"/>
    <property type="project" value="InterPro"/>
</dbReference>
<keyword evidence="8" id="KW-0963">Cytoplasm</keyword>
<evidence type="ECO:0000259" key="9">
    <source>
        <dbReference type="PROSITE" id="PS50905"/>
    </source>
</evidence>
<dbReference type="GO" id="GO:0016491">
    <property type="term" value="F:oxidoreductase activity"/>
    <property type="evidence" value="ECO:0007669"/>
    <property type="project" value="UniProtKB-KW"/>
</dbReference>
<feature type="binding site" evidence="7">
    <location>
        <position position="62"/>
    </location>
    <ligand>
        <name>Fe cation</name>
        <dbReference type="ChEBI" id="CHEBI:24875"/>
        <label>1</label>
    </ligand>
</feature>
<feature type="binding site" evidence="7">
    <location>
        <position position="136"/>
    </location>
    <ligand>
        <name>Fe cation</name>
        <dbReference type="ChEBI" id="CHEBI:24875"/>
        <label>1</label>
    </ligand>
</feature>
<gene>
    <name evidence="10" type="ORF">F0P94_17515</name>
</gene>
<dbReference type="EC" id="1.16.3.2" evidence="8"/>
<comment type="catalytic activity">
    <reaction evidence="8">
        <text>4 Fe(2+) + O2 + 6 H2O = 4 iron(III) oxide-hydroxide + 12 H(+)</text>
        <dbReference type="Rhea" id="RHEA:11972"/>
        <dbReference type="ChEBI" id="CHEBI:15377"/>
        <dbReference type="ChEBI" id="CHEBI:15378"/>
        <dbReference type="ChEBI" id="CHEBI:15379"/>
        <dbReference type="ChEBI" id="CHEBI:29033"/>
        <dbReference type="ChEBI" id="CHEBI:78619"/>
        <dbReference type="EC" id="1.16.3.2"/>
    </reaction>
</comment>
<evidence type="ECO:0000256" key="7">
    <source>
        <dbReference type="PIRSR" id="PIRSR601519-1"/>
    </source>
</evidence>
<feature type="binding site" evidence="7">
    <location>
        <position position="103"/>
    </location>
    <ligand>
        <name>Fe cation</name>
        <dbReference type="ChEBI" id="CHEBI:24875"/>
        <label>1</label>
    </ligand>
</feature>
<comment type="subcellular location">
    <subcellularLocation>
        <location evidence="8">Cytoplasm</location>
    </subcellularLocation>
</comment>
<comment type="similarity">
    <text evidence="1 8">Belongs to the ferritin family. Prokaryotic subfamily.</text>
</comment>
<dbReference type="GO" id="GO:0042802">
    <property type="term" value="F:identical protein binding"/>
    <property type="evidence" value="ECO:0007669"/>
    <property type="project" value="UniProtKB-ARBA"/>
</dbReference>
<dbReference type="InterPro" id="IPR001519">
    <property type="entry name" value="Ferritin"/>
</dbReference>
<dbReference type="FunFam" id="1.20.1260.10:FF:000001">
    <property type="entry name" value="Non-heme ferritin"/>
    <property type="match status" value="1"/>
</dbReference>
<evidence type="ECO:0000256" key="5">
    <source>
        <dbReference type="ARBA" id="ARBA00023004"/>
    </source>
</evidence>
<dbReference type="CDD" id="cd01055">
    <property type="entry name" value="Nonheme_Ferritin"/>
    <property type="match status" value="1"/>
</dbReference>